<feature type="compositionally biased region" description="Basic and acidic residues" evidence="1">
    <location>
        <begin position="655"/>
        <end position="667"/>
    </location>
</feature>
<name>B8BR63_THAPS</name>
<feature type="compositionally biased region" description="Polar residues" evidence="1">
    <location>
        <begin position="1296"/>
        <end position="1312"/>
    </location>
</feature>
<feature type="compositionally biased region" description="Basic and acidic residues" evidence="1">
    <location>
        <begin position="107"/>
        <end position="131"/>
    </location>
</feature>
<dbReference type="KEGG" id="tps:THAPSDRAFT_20864"/>
<sequence>MASNHPLSPLSAGSQASSGGLLAARLRRIDDARHIQQRRRQQHQQPRASVPTESDYIEQQHVMEEQYYESEHRVSDAMSPSSSLSPTSNGSSSRKIMAQRRQNMMARRIEMRKRSEDRQQQVQQKTDEHRFVNQPVPSSSSERGTSNALSNRGGVQQQRKPLHFQQQQTQQMEYPSAGSHQYQLAPSDYSAPQRQQLNGRANAQHQQHMQQQFVVSPTEEQMNVNRIPLPQGGQQEYQQQWQTVEPQYQQIQPHITQYSNNSQASSMVPSPPILQRKQQLQQQQHSRPGEHPSSRLFEGHQRQQQQQQRNYNLGGEVNNKRNHFREQSITPKNLSRVVSPHESPSDEWHHGEDGHYYNQQHHSRGETGEYFESVDFQYGQRIKNASGQQFRAQQEKGQRQGYQQQRPPIQGKQNQQPQPDWHEVNRQKLYQRKLVSRQQQLHQQTQPKAIVNYQQQHPKQPEQLRQSSSRAMTNRQTNIAAFSPIESLSNRTDRIKQKSKHLETVKPPGLKPLEIVDDLHQFQQQQDEGEESVVSVLDRARNFDANGGHKQQVDQSGRLSLSASRERRQGRVRYEMVDAGETTSPVADILATHEFPSLLDEDTVNGSVASRKMEWEGKINADQRYHENQQRQSRRSREGAFGVWEERASRLTQLRRSEQRRSVDDKSRRKAVRSLPPERRNRYRHAYNEVAGSVIEEEEYHDGYQSEGPSRETRQPHRKHGHVGNGDQQQYCLDVTPITVQDARRRLWDQNERLRAVMPKSSSFDSFGDVRDRWHDHTYSPGNVSCSAGSGLFKSKFVHAAALASHQRTGDSGYQKQQVPSSKTNFQNGVAVSSHYTDSTAETTAFATSYGSPREHYHQSSQRMVPPQSQQHGSPSTPSYSRSPAEHNDVPPHTSKVSVMPPISERPRSSVSDLIARINAVSRANPAEALAAIDSILKAENKSFTPQKASRPVPRSLSPLWPNQPLDSEKAATRQPLAKDFFHSQHKEVVQDLADNDGADEDESMSSDDSTVSSMTNPTYQSVMDPGIRNQLPLKPRPNLVTSRDRQPESNQTRLNTSSDAVVHKASGESRGKPIEATNLNGRQHLLQQISQQPKTVAKNNLDNAWVAIPNNNYFIPDEGRRGGDVARQFFPPINASASSESSRRNNVKVAQQRSRSQPKQRASSPAFPDVTMSAPPPKQYQPRHNAPKRAISPVINEGQTSGLPHAISDAFSGLDISLDEAEPMEDPRSSRSVDPQISLDAVSQAFSGVDINLEQEKTVSQRRQELEYLSKSWNKSSDDENGADYSKPAAPKTKASPNASASNTDWASAPSTKKKAEPKLRLKGSKKLTQRFASLVKAYESDAD</sequence>
<feature type="compositionally biased region" description="Polar residues" evidence="1">
    <location>
        <begin position="553"/>
        <end position="563"/>
    </location>
</feature>
<dbReference type="InParanoid" id="B8BR63"/>
<organism evidence="2 3">
    <name type="scientific">Thalassiosira pseudonana</name>
    <name type="common">Marine diatom</name>
    <name type="synonym">Cyclotella nana</name>
    <dbReference type="NCBI Taxonomy" id="35128"/>
    <lineage>
        <taxon>Eukaryota</taxon>
        <taxon>Sar</taxon>
        <taxon>Stramenopiles</taxon>
        <taxon>Ochrophyta</taxon>
        <taxon>Bacillariophyta</taxon>
        <taxon>Coscinodiscophyceae</taxon>
        <taxon>Thalassiosirophycidae</taxon>
        <taxon>Thalassiosirales</taxon>
        <taxon>Thalassiosiraceae</taxon>
        <taxon>Thalassiosira</taxon>
    </lineage>
</organism>
<feature type="compositionally biased region" description="Basic and acidic residues" evidence="1">
    <location>
        <begin position="701"/>
        <end position="715"/>
    </location>
</feature>
<reference evidence="2 3" key="1">
    <citation type="journal article" date="2004" name="Science">
        <title>The genome of the diatom Thalassiosira pseudonana: ecology, evolution, and metabolism.</title>
        <authorList>
            <person name="Armbrust E.V."/>
            <person name="Berges J.A."/>
            <person name="Bowler C."/>
            <person name="Green B.R."/>
            <person name="Martinez D."/>
            <person name="Putnam N.H."/>
            <person name="Zhou S."/>
            <person name="Allen A.E."/>
            <person name="Apt K.E."/>
            <person name="Bechner M."/>
            <person name="Brzezinski M.A."/>
            <person name="Chaal B.K."/>
            <person name="Chiovitti A."/>
            <person name="Davis A.K."/>
            <person name="Demarest M.S."/>
            <person name="Detter J.C."/>
            <person name="Glavina T."/>
            <person name="Goodstein D."/>
            <person name="Hadi M.Z."/>
            <person name="Hellsten U."/>
            <person name="Hildebrand M."/>
            <person name="Jenkins B.D."/>
            <person name="Jurka J."/>
            <person name="Kapitonov V.V."/>
            <person name="Kroger N."/>
            <person name="Lau W.W."/>
            <person name="Lane T.W."/>
            <person name="Larimer F.W."/>
            <person name="Lippmeier J.C."/>
            <person name="Lucas S."/>
            <person name="Medina M."/>
            <person name="Montsant A."/>
            <person name="Obornik M."/>
            <person name="Parker M.S."/>
            <person name="Palenik B."/>
            <person name="Pazour G.J."/>
            <person name="Richardson P.M."/>
            <person name="Rynearson T.A."/>
            <person name="Saito M.A."/>
            <person name="Schwartz D.C."/>
            <person name="Thamatrakoln K."/>
            <person name="Valentin K."/>
            <person name="Vardi A."/>
            <person name="Wilkerson F.P."/>
            <person name="Rokhsar D.S."/>
        </authorList>
    </citation>
    <scope>NUCLEOTIDE SEQUENCE [LARGE SCALE GENOMIC DNA]</scope>
    <source>
        <strain evidence="2 3">CCMP1335</strain>
    </source>
</reference>
<feature type="region of interest" description="Disordered" evidence="1">
    <location>
        <begin position="655"/>
        <end position="680"/>
    </location>
</feature>
<feature type="compositionally biased region" description="Low complexity" evidence="1">
    <location>
        <begin position="274"/>
        <end position="284"/>
    </location>
</feature>
<dbReference type="GeneID" id="7442889"/>
<feature type="region of interest" description="Disordered" evidence="1">
    <location>
        <begin position="997"/>
        <end position="1075"/>
    </location>
</feature>
<dbReference type="RefSeq" id="XP_002286834.1">
    <property type="nucleotide sequence ID" value="XM_002286798.1"/>
</dbReference>
<feature type="compositionally biased region" description="Polar residues" evidence="1">
    <location>
        <begin position="859"/>
        <end position="882"/>
    </location>
</feature>
<gene>
    <name evidence="2" type="ORF">THAPSDRAFT_20864</name>
</gene>
<feature type="region of interest" description="Disordered" evidence="1">
    <location>
        <begin position="260"/>
        <end position="364"/>
    </location>
</feature>
<dbReference type="HOGENOM" id="CLU_258113_0_0_1"/>
<feature type="region of interest" description="Disordered" evidence="1">
    <location>
        <begin position="1134"/>
        <end position="1187"/>
    </location>
</feature>
<feature type="compositionally biased region" description="Low complexity" evidence="1">
    <location>
        <begin position="76"/>
        <end position="106"/>
    </location>
</feature>
<keyword evidence="3" id="KW-1185">Reference proteome</keyword>
<dbReference type="PaxDb" id="35128-Thaps20864"/>
<feature type="compositionally biased region" description="Low complexity" evidence="1">
    <location>
        <begin position="399"/>
        <end position="411"/>
    </location>
</feature>
<accession>B8BR63</accession>
<feature type="region of interest" description="Disordered" evidence="1">
    <location>
        <begin position="386"/>
        <end position="420"/>
    </location>
</feature>
<feature type="compositionally biased region" description="Polar residues" evidence="1">
    <location>
        <begin position="1049"/>
        <end position="1060"/>
    </location>
</feature>
<feature type="compositionally biased region" description="Basic and acidic residues" evidence="1">
    <location>
        <begin position="343"/>
        <end position="355"/>
    </location>
</feature>
<proteinExistence type="predicted"/>
<feature type="region of interest" description="Disordered" evidence="1">
    <location>
        <begin position="700"/>
        <end position="728"/>
    </location>
</feature>
<evidence type="ECO:0000313" key="2">
    <source>
        <dbReference type="EMBL" id="EED96475.1"/>
    </source>
</evidence>
<evidence type="ECO:0000256" key="1">
    <source>
        <dbReference type="SAM" id="MobiDB-lite"/>
    </source>
</evidence>
<feature type="compositionally biased region" description="Polar residues" evidence="1">
    <location>
        <begin position="1149"/>
        <end position="1164"/>
    </location>
</feature>
<feature type="region of interest" description="Disordered" evidence="1">
    <location>
        <begin position="1271"/>
        <end position="1326"/>
    </location>
</feature>
<feature type="compositionally biased region" description="Basic and acidic residues" evidence="1">
    <location>
        <begin position="287"/>
        <end position="301"/>
    </location>
</feature>
<dbReference type="eggNOG" id="ENOG502T0Y5">
    <property type="taxonomic scope" value="Eukaryota"/>
</dbReference>
<feature type="compositionally biased region" description="Low complexity" evidence="1">
    <location>
        <begin position="7"/>
        <end position="24"/>
    </location>
</feature>
<evidence type="ECO:0000313" key="3">
    <source>
        <dbReference type="Proteomes" id="UP000001449"/>
    </source>
</evidence>
<feature type="region of interest" description="Disordered" evidence="1">
    <location>
        <begin position="850"/>
        <end position="909"/>
    </location>
</feature>
<feature type="compositionally biased region" description="Polar residues" evidence="1">
    <location>
        <begin position="135"/>
        <end position="188"/>
    </location>
</feature>
<dbReference type="Proteomes" id="UP000001449">
    <property type="component" value="Chromosome 1"/>
</dbReference>
<feature type="region of interest" description="Disordered" evidence="1">
    <location>
        <begin position="1"/>
        <end position="188"/>
    </location>
</feature>
<dbReference type="OMA" id="HIDDAQD"/>
<feature type="compositionally biased region" description="Low complexity" evidence="1">
    <location>
        <begin position="1007"/>
        <end position="1016"/>
    </location>
</feature>
<feature type="compositionally biased region" description="Basic and acidic residues" evidence="1">
    <location>
        <begin position="1062"/>
        <end position="1074"/>
    </location>
</feature>
<feature type="region of interest" description="Disordered" evidence="1">
    <location>
        <begin position="944"/>
        <end position="967"/>
    </location>
</feature>
<feature type="region of interest" description="Disordered" evidence="1">
    <location>
        <begin position="544"/>
        <end position="567"/>
    </location>
</feature>
<feature type="compositionally biased region" description="Basic and acidic residues" evidence="1">
    <location>
        <begin position="61"/>
        <end position="75"/>
    </location>
</feature>
<feature type="compositionally biased region" description="Acidic residues" evidence="1">
    <location>
        <begin position="997"/>
        <end position="1006"/>
    </location>
</feature>
<reference evidence="2 3" key="2">
    <citation type="journal article" date="2008" name="Nature">
        <title>The Phaeodactylum genome reveals the evolutionary history of diatom genomes.</title>
        <authorList>
            <person name="Bowler C."/>
            <person name="Allen A.E."/>
            <person name="Badger J.H."/>
            <person name="Grimwood J."/>
            <person name="Jabbari K."/>
            <person name="Kuo A."/>
            <person name="Maheswari U."/>
            <person name="Martens C."/>
            <person name="Maumus F."/>
            <person name="Otillar R.P."/>
            <person name="Rayko E."/>
            <person name="Salamov A."/>
            <person name="Vandepoele K."/>
            <person name="Beszteri B."/>
            <person name="Gruber A."/>
            <person name="Heijde M."/>
            <person name="Katinka M."/>
            <person name="Mock T."/>
            <person name="Valentin K."/>
            <person name="Verret F."/>
            <person name="Berges J.A."/>
            <person name="Brownlee C."/>
            <person name="Cadoret J.P."/>
            <person name="Chiovitti A."/>
            <person name="Choi C.J."/>
            <person name="Coesel S."/>
            <person name="De Martino A."/>
            <person name="Detter J.C."/>
            <person name="Durkin C."/>
            <person name="Falciatore A."/>
            <person name="Fournet J."/>
            <person name="Haruta M."/>
            <person name="Huysman M.J."/>
            <person name="Jenkins B.D."/>
            <person name="Jiroutova K."/>
            <person name="Jorgensen R.E."/>
            <person name="Joubert Y."/>
            <person name="Kaplan A."/>
            <person name="Kroger N."/>
            <person name="Kroth P.G."/>
            <person name="La Roche J."/>
            <person name="Lindquist E."/>
            <person name="Lommer M."/>
            <person name="Martin-Jezequel V."/>
            <person name="Lopez P.J."/>
            <person name="Lucas S."/>
            <person name="Mangogna M."/>
            <person name="McGinnis K."/>
            <person name="Medlin L.K."/>
            <person name="Montsant A."/>
            <person name="Oudot-Le Secq M.P."/>
            <person name="Napoli C."/>
            <person name="Obornik M."/>
            <person name="Parker M.S."/>
            <person name="Petit J.L."/>
            <person name="Porcel B.M."/>
            <person name="Poulsen N."/>
            <person name="Robison M."/>
            <person name="Rychlewski L."/>
            <person name="Rynearson T.A."/>
            <person name="Schmutz J."/>
            <person name="Shapiro H."/>
            <person name="Siaut M."/>
            <person name="Stanley M."/>
            <person name="Sussman M.R."/>
            <person name="Taylor A.R."/>
            <person name="Vardi A."/>
            <person name="von Dassow P."/>
            <person name="Vyverman W."/>
            <person name="Willis A."/>
            <person name="Wyrwicz L.S."/>
            <person name="Rokhsar D.S."/>
            <person name="Weissenbach J."/>
            <person name="Armbrust E.V."/>
            <person name="Green B.R."/>
            <person name="Van de Peer Y."/>
            <person name="Grigoriev I.V."/>
        </authorList>
    </citation>
    <scope>NUCLEOTIDE SEQUENCE [LARGE SCALE GENOMIC DNA]</scope>
    <source>
        <strain evidence="2 3">CCMP1335</strain>
    </source>
</reference>
<dbReference type="EMBL" id="CM000638">
    <property type="protein sequence ID" value="EED96475.1"/>
    <property type="molecule type" value="Genomic_DNA"/>
</dbReference>
<protein>
    <submittedName>
        <fullName evidence="2">Uncharacterized protein</fullName>
    </submittedName>
</protein>